<dbReference type="Pfam" id="PF13242">
    <property type="entry name" value="Hydrolase_like"/>
    <property type="match status" value="1"/>
</dbReference>
<dbReference type="CDD" id="cd07525">
    <property type="entry name" value="HAD_like"/>
    <property type="match status" value="1"/>
</dbReference>
<dbReference type="EMBL" id="JBHRVA010000003">
    <property type="protein sequence ID" value="MFC3303670.1"/>
    <property type="molecule type" value="Genomic_DNA"/>
</dbReference>
<evidence type="ECO:0000313" key="2">
    <source>
        <dbReference type="Proteomes" id="UP001595607"/>
    </source>
</evidence>
<dbReference type="Gene3D" id="3.40.50.1000">
    <property type="entry name" value="HAD superfamily/HAD-like"/>
    <property type="match status" value="2"/>
</dbReference>
<proteinExistence type="predicted"/>
<dbReference type="PANTHER" id="PTHR19288">
    <property type="entry name" value="4-NITROPHENYLPHOSPHATASE-RELATED"/>
    <property type="match status" value="1"/>
</dbReference>
<sequence>MSEPRIITGLSEIADAYDAVLCDAWGVIHNGRELFPGAAEATSMFRAERGPLVILTNAPRPSSVIPAQLDRLGLPRDAWDAIVTSGDATTEVIREMSDKTFFRIGPSKDDDLFRAIDVKLAGADEADAIFCSGLDDDQTETPEDYRGLLEPLARRGLPMVCANPDIVVKYGDKLIYCAGAIGQLYEELGGKVILGGKPHAPIYELAKQRMREITGKVPERILVIGDGLGTDVKGANDQGLDCLFVADGIFAEEARANGSLSASKLAAALEENGVHAEYAMDTLAW</sequence>
<keyword evidence="2" id="KW-1185">Reference proteome</keyword>
<comment type="caution">
    <text evidence="1">The sequence shown here is derived from an EMBL/GenBank/DDBJ whole genome shotgun (WGS) entry which is preliminary data.</text>
</comment>
<dbReference type="GO" id="GO:0016787">
    <property type="term" value="F:hydrolase activity"/>
    <property type="evidence" value="ECO:0007669"/>
    <property type="project" value="UniProtKB-KW"/>
</dbReference>
<accession>A0ABV7ME06</accession>
<dbReference type="Pfam" id="PF13344">
    <property type="entry name" value="Hydrolase_6"/>
    <property type="match status" value="1"/>
</dbReference>
<dbReference type="Proteomes" id="UP001595607">
    <property type="component" value="Unassembled WGS sequence"/>
</dbReference>
<name>A0ABV7ME06_9PROT</name>
<dbReference type="NCBIfam" id="TIGR01460">
    <property type="entry name" value="HAD-SF-IIA"/>
    <property type="match status" value="1"/>
</dbReference>
<reference evidence="2" key="1">
    <citation type="journal article" date="2019" name="Int. J. Syst. Evol. Microbiol.">
        <title>The Global Catalogue of Microorganisms (GCM) 10K type strain sequencing project: providing services to taxonomists for standard genome sequencing and annotation.</title>
        <authorList>
            <consortium name="The Broad Institute Genomics Platform"/>
            <consortium name="The Broad Institute Genome Sequencing Center for Infectious Disease"/>
            <person name="Wu L."/>
            <person name="Ma J."/>
        </authorList>
    </citation>
    <scope>NUCLEOTIDE SEQUENCE [LARGE SCALE GENOMIC DNA]</scope>
    <source>
        <strain evidence="2">KCTC 22245</strain>
    </source>
</reference>
<dbReference type="PANTHER" id="PTHR19288:SF90">
    <property type="entry name" value="OS08G0542600 PROTEIN"/>
    <property type="match status" value="1"/>
</dbReference>
<dbReference type="InterPro" id="IPR006356">
    <property type="entry name" value="HAD-SF_hydro_IIA_hyp3"/>
</dbReference>
<dbReference type="NCBIfam" id="TIGR01459">
    <property type="entry name" value="HAD-SF-IIA-hyp4"/>
    <property type="match status" value="1"/>
</dbReference>
<evidence type="ECO:0000313" key="1">
    <source>
        <dbReference type="EMBL" id="MFC3303670.1"/>
    </source>
</evidence>
<dbReference type="RefSeq" id="WP_189576433.1">
    <property type="nucleotide sequence ID" value="NZ_BMXU01000002.1"/>
</dbReference>
<dbReference type="InterPro" id="IPR023214">
    <property type="entry name" value="HAD_sf"/>
</dbReference>
<organism evidence="1 2">
    <name type="scientific">Parvularcula lutaonensis</name>
    <dbReference type="NCBI Taxonomy" id="491923"/>
    <lineage>
        <taxon>Bacteria</taxon>
        <taxon>Pseudomonadati</taxon>
        <taxon>Pseudomonadota</taxon>
        <taxon>Alphaproteobacteria</taxon>
        <taxon>Parvularculales</taxon>
        <taxon>Parvularculaceae</taxon>
        <taxon>Parvularcula</taxon>
    </lineage>
</organism>
<gene>
    <name evidence="1" type="ORF">ACFONP_13135</name>
</gene>
<protein>
    <submittedName>
        <fullName evidence="1">TIGR01459 family HAD-type hydrolase</fullName>
    </submittedName>
</protein>
<dbReference type="InterPro" id="IPR006357">
    <property type="entry name" value="HAD-SF_hydro_IIA"/>
</dbReference>
<dbReference type="InterPro" id="IPR036412">
    <property type="entry name" value="HAD-like_sf"/>
</dbReference>
<keyword evidence="1" id="KW-0378">Hydrolase</keyword>
<dbReference type="SUPFAM" id="SSF56784">
    <property type="entry name" value="HAD-like"/>
    <property type="match status" value="1"/>
</dbReference>